<accession>A0A448NXI8</accession>
<dbReference type="Proteomes" id="UP000277858">
    <property type="component" value="Chromosome"/>
</dbReference>
<sequence length="419" mass="45180">MAGWSDLDRYLDDQAAGELSSAGLVVVSSAGVLHEHHCGDALRYSTPSTAQPDADPGPAVLLPADRRVPVRGSTLFDLASNTKMWATNLALMELVGRGALDLDRPVCTFAGWQRFGEPGRRGVTVADLLRHEAGLIADPRYFDPRAAGPLYCSGTPLDPVPRERIIATICRTPSARPPHQGYCYSDLDYMILGLLVEQICGQRLDHVLEDGLYRRLGLVSTVFNPLDKGFDPDRIAATEPEGNTRGGSVDLGPAPDGSPAPMRRYTLRGQVHDEKAWYCMGGVSGHAGLFTDTGDLAVLLRLGLGEGRLDGKQYIAPEVWRRFARPQGRTAGERAESSHGLGWRVAPSAGDPYPPFGSSPAPGSIGHTGWTGTLTVVDRQWDLALGLLTGARHRLGTDVGRDRPVDYSRIVDAVYRAAL</sequence>
<dbReference type="STRING" id="1122997.GCA_000425285_01032"/>
<dbReference type="GO" id="GO:0016787">
    <property type="term" value="F:hydrolase activity"/>
    <property type="evidence" value="ECO:0007669"/>
    <property type="project" value="UniProtKB-KW"/>
</dbReference>
<evidence type="ECO:0000256" key="2">
    <source>
        <dbReference type="SAM" id="MobiDB-lite"/>
    </source>
</evidence>
<dbReference type="InterPro" id="IPR050789">
    <property type="entry name" value="Diverse_Enzym_Activities"/>
</dbReference>
<keyword evidence="5" id="KW-1185">Reference proteome</keyword>
<dbReference type="InterPro" id="IPR012338">
    <property type="entry name" value="Beta-lactam/transpept-like"/>
</dbReference>
<dbReference type="EMBL" id="LR134473">
    <property type="protein sequence ID" value="VEI02650.1"/>
    <property type="molecule type" value="Genomic_DNA"/>
</dbReference>
<dbReference type="AlphaFoldDB" id="A0A448NXI8"/>
<keyword evidence="1" id="KW-0378">Hydrolase</keyword>
<name>A0A448NXI8_9ACTN</name>
<dbReference type="SUPFAM" id="SSF56601">
    <property type="entry name" value="beta-lactamase/transpeptidase-like"/>
    <property type="match status" value="1"/>
</dbReference>
<reference evidence="4 5" key="1">
    <citation type="submission" date="2018-12" db="EMBL/GenBank/DDBJ databases">
        <authorList>
            <consortium name="Pathogen Informatics"/>
        </authorList>
    </citation>
    <scope>NUCLEOTIDE SEQUENCE [LARGE SCALE GENOMIC DNA]</scope>
    <source>
        <strain evidence="4 5">NCTC13652</strain>
    </source>
</reference>
<dbReference type="PANTHER" id="PTHR43283">
    <property type="entry name" value="BETA-LACTAMASE-RELATED"/>
    <property type="match status" value="1"/>
</dbReference>
<organism evidence="4 5">
    <name type="scientific">Acidipropionibacterium jensenii</name>
    <dbReference type="NCBI Taxonomy" id="1749"/>
    <lineage>
        <taxon>Bacteria</taxon>
        <taxon>Bacillati</taxon>
        <taxon>Actinomycetota</taxon>
        <taxon>Actinomycetes</taxon>
        <taxon>Propionibacteriales</taxon>
        <taxon>Propionibacteriaceae</taxon>
        <taxon>Acidipropionibacterium</taxon>
    </lineage>
</organism>
<dbReference type="OrthoDB" id="9809635at2"/>
<dbReference type="PANTHER" id="PTHR43283:SF11">
    <property type="entry name" value="BETA-LACTAMASE-RELATED DOMAIN-CONTAINING PROTEIN"/>
    <property type="match status" value="1"/>
</dbReference>
<feature type="domain" description="Beta-lactamase-related" evidence="3">
    <location>
        <begin position="64"/>
        <end position="397"/>
    </location>
</feature>
<gene>
    <name evidence="4" type="ORF">NCTC13652_00830</name>
</gene>
<dbReference type="RefSeq" id="WP_051238198.1">
    <property type="nucleotide sequence ID" value="NZ_LR134473.1"/>
</dbReference>
<proteinExistence type="predicted"/>
<evidence type="ECO:0000313" key="5">
    <source>
        <dbReference type="Proteomes" id="UP000277858"/>
    </source>
</evidence>
<evidence type="ECO:0000256" key="1">
    <source>
        <dbReference type="ARBA" id="ARBA00022801"/>
    </source>
</evidence>
<feature type="region of interest" description="Disordered" evidence="2">
    <location>
        <begin position="233"/>
        <end position="261"/>
    </location>
</feature>
<evidence type="ECO:0000313" key="4">
    <source>
        <dbReference type="EMBL" id="VEI02650.1"/>
    </source>
</evidence>
<dbReference type="InterPro" id="IPR001466">
    <property type="entry name" value="Beta-lactam-related"/>
</dbReference>
<evidence type="ECO:0000259" key="3">
    <source>
        <dbReference type="Pfam" id="PF00144"/>
    </source>
</evidence>
<protein>
    <submittedName>
        <fullName evidence="4">Putative periplasmic esterase</fullName>
    </submittedName>
</protein>
<dbReference type="Pfam" id="PF00144">
    <property type="entry name" value="Beta-lactamase"/>
    <property type="match status" value="1"/>
</dbReference>
<dbReference type="Gene3D" id="3.40.710.10">
    <property type="entry name" value="DD-peptidase/beta-lactamase superfamily"/>
    <property type="match status" value="1"/>
</dbReference>